<keyword evidence="2" id="KW-1185">Reference proteome</keyword>
<accession>A0ABN8XV48</accession>
<evidence type="ECO:0000313" key="1">
    <source>
        <dbReference type="EMBL" id="CAI9152908.1"/>
    </source>
</evidence>
<proteinExistence type="predicted"/>
<reference evidence="1" key="1">
    <citation type="submission" date="2023-04" db="EMBL/GenBank/DDBJ databases">
        <authorList>
            <consortium name="ELIXIR-Norway"/>
        </authorList>
    </citation>
    <scope>NUCLEOTIDE SEQUENCE [LARGE SCALE GENOMIC DNA]</scope>
</reference>
<organism evidence="1 2">
    <name type="scientific">Rangifer tarandus platyrhynchus</name>
    <name type="common">Svalbard reindeer</name>
    <dbReference type="NCBI Taxonomy" id="3082113"/>
    <lineage>
        <taxon>Eukaryota</taxon>
        <taxon>Metazoa</taxon>
        <taxon>Chordata</taxon>
        <taxon>Craniata</taxon>
        <taxon>Vertebrata</taxon>
        <taxon>Euteleostomi</taxon>
        <taxon>Mammalia</taxon>
        <taxon>Eutheria</taxon>
        <taxon>Laurasiatheria</taxon>
        <taxon>Artiodactyla</taxon>
        <taxon>Ruminantia</taxon>
        <taxon>Pecora</taxon>
        <taxon>Cervidae</taxon>
        <taxon>Odocoileinae</taxon>
        <taxon>Rangifer</taxon>
    </lineage>
</organism>
<protein>
    <submittedName>
        <fullName evidence="1">Uncharacterized protein</fullName>
    </submittedName>
</protein>
<gene>
    <name evidence="1" type="ORF">MRATA1EN1_LOCUS1870</name>
</gene>
<evidence type="ECO:0000313" key="2">
    <source>
        <dbReference type="Proteomes" id="UP001176941"/>
    </source>
</evidence>
<dbReference type="EMBL" id="OX459946">
    <property type="protein sequence ID" value="CAI9152908.1"/>
    <property type="molecule type" value="Genomic_DNA"/>
</dbReference>
<sequence length="107" mass="11580">MWLQVWLFAGHPTHGDASTAPATQALPFLVTILHLPGPRSQEAVMENLQFRGLAVPRPLTATLFLFGVFAKAVLLPRMPSPPDPHPWPHPVSMVGSSLIFPIASLGL</sequence>
<name>A0ABN8XV48_RANTA</name>
<dbReference type="Proteomes" id="UP001176941">
    <property type="component" value="Chromosome 10"/>
</dbReference>